<organism evidence="5 6">
    <name type="scientific">Ancylostoma ceylanicum</name>
    <dbReference type="NCBI Taxonomy" id="53326"/>
    <lineage>
        <taxon>Eukaryota</taxon>
        <taxon>Metazoa</taxon>
        <taxon>Ecdysozoa</taxon>
        <taxon>Nematoda</taxon>
        <taxon>Chromadorea</taxon>
        <taxon>Rhabditida</taxon>
        <taxon>Rhabditina</taxon>
        <taxon>Rhabditomorpha</taxon>
        <taxon>Strongyloidea</taxon>
        <taxon>Ancylostomatidae</taxon>
        <taxon>Ancylostomatinae</taxon>
        <taxon>Ancylostoma</taxon>
    </lineage>
</organism>
<comment type="caution">
    <text evidence="5">The sequence shown here is derived from an EMBL/GenBank/DDBJ whole genome shotgun (WGS) entry which is preliminary data.</text>
</comment>
<dbReference type="AlphaFoldDB" id="A0A016VBZ5"/>
<evidence type="ECO:0000313" key="5">
    <source>
        <dbReference type="EMBL" id="EYC24796.1"/>
    </source>
</evidence>
<evidence type="ECO:0000256" key="1">
    <source>
        <dbReference type="ARBA" id="ARBA00022692"/>
    </source>
</evidence>
<dbReference type="GO" id="GO:0005524">
    <property type="term" value="F:ATP binding"/>
    <property type="evidence" value="ECO:0007669"/>
    <property type="project" value="InterPro"/>
</dbReference>
<keyword evidence="2 4" id="KW-1133">Transmembrane helix</keyword>
<evidence type="ECO:0000256" key="2">
    <source>
        <dbReference type="ARBA" id="ARBA00022989"/>
    </source>
</evidence>
<evidence type="ECO:0000256" key="3">
    <source>
        <dbReference type="ARBA" id="ARBA00023136"/>
    </source>
</evidence>
<keyword evidence="1 4" id="KW-0812">Transmembrane</keyword>
<keyword evidence="6" id="KW-1185">Reference proteome</keyword>
<evidence type="ECO:0000313" key="6">
    <source>
        <dbReference type="Proteomes" id="UP000024635"/>
    </source>
</evidence>
<name>A0A016VBZ5_9BILA</name>
<evidence type="ECO:0000256" key="4">
    <source>
        <dbReference type="SAM" id="Phobius"/>
    </source>
</evidence>
<dbReference type="SUPFAM" id="SSF90123">
    <property type="entry name" value="ABC transporter transmembrane region"/>
    <property type="match status" value="1"/>
</dbReference>
<reference evidence="6" key="1">
    <citation type="journal article" date="2015" name="Nat. Genet.">
        <title>The genome and transcriptome of the zoonotic hookworm Ancylostoma ceylanicum identify infection-specific gene families.</title>
        <authorList>
            <person name="Schwarz E.M."/>
            <person name="Hu Y."/>
            <person name="Antoshechkin I."/>
            <person name="Miller M.M."/>
            <person name="Sternberg P.W."/>
            <person name="Aroian R.V."/>
        </authorList>
    </citation>
    <scope>NUCLEOTIDE SEQUENCE</scope>
    <source>
        <strain evidence="6">HY135</strain>
    </source>
</reference>
<gene>
    <name evidence="5" type="primary">Acey_s0013.g2112</name>
    <name evidence="5" type="ORF">Y032_0013g2112</name>
</gene>
<proteinExistence type="predicted"/>
<protein>
    <recommendedName>
        <fullName evidence="7">ABC transmembrane type-1 domain-containing protein</fullName>
    </recommendedName>
</protein>
<dbReference type="InterPro" id="IPR036640">
    <property type="entry name" value="ABC1_TM_sf"/>
</dbReference>
<dbReference type="Gene3D" id="1.20.1560.10">
    <property type="entry name" value="ABC transporter type 1, transmembrane domain"/>
    <property type="match status" value="1"/>
</dbReference>
<dbReference type="EMBL" id="JARK01001349">
    <property type="protein sequence ID" value="EYC24796.1"/>
    <property type="molecule type" value="Genomic_DNA"/>
</dbReference>
<dbReference type="Proteomes" id="UP000024635">
    <property type="component" value="Unassembled WGS sequence"/>
</dbReference>
<feature type="transmembrane region" description="Helical" evidence="4">
    <location>
        <begin position="60"/>
        <end position="93"/>
    </location>
</feature>
<dbReference type="GO" id="GO:0016020">
    <property type="term" value="C:membrane"/>
    <property type="evidence" value="ECO:0007669"/>
    <property type="project" value="InterPro"/>
</dbReference>
<keyword evidence="3 4" id="KW-0472">Membrane</keyword>
<sequence>MRSRHLDSNSHLPVRSVVCCGRPSDTGYSLPTMLHMFKSQDVEAIDTTLPGSIRSMVMTVFNVVATIVVIVIATPLIALPFALLAALYFVVLVRTQLTNYVL</sequence>
<dbReference type="OrthoDB" id="6500128at2759"/>
<evidence type="ECO:0008006" key="7">
    <source>
        <dbReference type="Google" id="ProtNLM"/>
    </source>
</evidence>
<accession>A0A016VBZ5</accession>